<proteinExistence type="predicted"/>
<accession>K8EBE6</accession>
<protein>
    <submittedName>
        <fullName evidence="2">Uncharacterized protein</fullName>
    </submittedName>
</protein>
<keyword evidence="3" id="KW-1185">Reference proteome</keyword>
<keyword evidence="1" id="KW-0812">Transmembrane</keyword>
<keyword evidence="1" id="KW-1133">Transmembrane helix</keyword>
<sequence>MVAASPSLTTNALARMLEERPDPSAFQPVLQIAGNCFVYVFFIIKRYSCFLFFFFERIDSFFARERSNF</sequence>
<organism evidence="2 3">
    <name type="scientific">Bathycoccus prasinos</name>
    <dbReference type="NCBI Taxonomy" id="41875"/>
    <lineage>
        <taxon>Eukaryota</taxon>
        <taxon>Viridiplantae</taxon>
        <taxon>Chlorophyta</taxon>
        <taxon>Mamiellophyceae</taxon>
        <taxon>Mamiellales</taxon>
        <taxon>Bathycoccaceae</taxon>
        <taxon>Bathycoccus</taxon>
    </lineage>
</organism>
<dbReference type="RefSeq" id="XP_007514936.1">
    <property type="nucleotide sequence ID" value="XM_007514874.1"/>
</dbReference>
<feature type="transmembrane region" description="Helical" evidence="1">
    <location>
        <begin position="25"/>
        <end position="44"/>
    </location>
</feature>
<evidence type="ECO:0000256" key="1">
    <source>
        <dbReference type="SAM" id="Phobius"/>
    </source>
</evidence>
<name>K8EBE6_9CHLO</name>
<dbReference type="AlphaFoldDB" id="K8EBE6"/>
<dbReference type="GeneID" id="19017309"/>
<evidence type="ECO:0000313" key="3">
    <source>
        <dbReference type="Proteomes" id="UP000198341"/>
    </source>
</evidence>
<keyword evidence="1" id="KW-0472">Membrane</keyword>
<evidence type="ECO:0000313" key="2">
    <source>
        <dbReference type="EMBL" id="CCO15176.1"/>
    </source>
</evidence>
<reference evidence="2 3" key="1">
    <citation type="submission" date="2011-10" db="EMBL/GenBank/DDBJ databases">
        <authorList>
            <person name="Genoscope - CEA"/>
        </authorList>
    </citation>
    <scope>NUCLEOTIDE SEQUENCE [LARGE SCALE GENOMIC DNA]</scope>
    <source>
        <strain evidence="2 3">RCC 1105</strain>
    </source>
</reference>
<gene>
    <name evidence="2" type="ORF">Bathy02g01950</name>
</gene>
<dbReference type="EMBL" id="FO082277">
    <property type="protein sequence ID" value="CCO15176.1"/>
    <property type="molecule type" value="Genomic_DNA"/>
</dbReference>
<dbReference type="KEGG" id="bpg:Bathy02g01950"/>
<dbReference type="Proteomes" id="UP000198341">
    <property type="component" value="Chromosome 2"/>
</dbReference>